<dbReference type="Gene3D" id="1.10.8.60">
    <property type="match status" value="1"/>
</dbReference>
<evidence type="ECO:0000256" key="3">
    <source>
        <dbReference type="ARBA" id="ARBA00022490"/>
    </source>
</evidence>
<reference evidence="21" key="1">
    <citation type="submission" date="2010-08" db="EMBL/GenBank/DDBJ databases">
        <title>Genome sequence of Parvularcula bermudensis HTCC2503.</title>
        <authorList>
            <person name="Kang D.-M."/>
            <person name="Oh H.-M."/>
            <person name="Cho J.-C."/>
        </authorList>
    </citation>
    <scope>NUCLEOTIDE SEQUENCE [LARGE SCALE GENOMIC DNA]</scope>
    <source>
        <strain evidence="21">ATCC BAA-594 / HTCC2503 / KCTC 12087</strain>
    </source>
</reference>
<feature type="domain" description="Sigma-54 factor interaction" evidence="18">
    <location>
        <begin position="146"/>
        <end position="375"/>
    </location>
</feature>
<dbReference type="RefSeq" id="WP_013301186.1">
    <property type="nucleotide sequence ID" value="NC_014414.1"/>
</dbReference>
<evidence type="ECO:0000256" key="1">
    <source>
        <dbReference type="ARBA" id="ARBA00004496"/>
    </source>
</evidence>
<evidence type="ECO:0000256" key="5">
    <source>
        <dbReference type="ARBA" id="ARBA00022553"/>
    </source>
</evidence>
<comment type="subcellular location">
    <subcellularLocation>
        <location evidence="1">Cytoplasm</location>
    </subcellularLocation>
</comment>
<evidence type="ECO:0000256" key="17">
    <source>
        <dbReference type="PROSITE-ProRule" id="PRU00169"/>
    </source>
</evidence>
<keyword evidence="11" id="KW-0010">Activator</keyword>
<dbReference type="Gene3D" id="3.40.50.300">
    <property type="entry name" value="P-loop containing nucleotide triphosphate hydrolases"/>
    <property type="match status" value="1"/>
</dbReference>
<dbReference type="EMBL" id="CP002156">
    <property type="protein sequence ID" value="ADM10212.1"/>
    <property type="molecule type" value="Genomic_DNA"/>
</dbReference>
<dbReference type="SUPFAM" id="SSF46689">
    <property type="entry name" value="Homeodomain-like"/>
    <property type="match status" value="1"/>
</dbReference>
<evidence type="ECO:0000256" key="10">
    <source>
        <dbReference type="ARBA" id="ARBA00023125"/>
    </source>
</evidence>
<evidence type="ECO:0000256" key="7">
    <source>
        <dbReference type="ARBA" id="ARBA00022840"/>
    </source>
</evidence>
<evidence type="ECO:0000256" key="6">
    <source>
        <dbReference type="ARBA" id="ARBA00022741"/>
    </source>
</evidence>
<evidence type="ECO:0000256" key="9">
    <source>
        <dbReference type="ARBA" id="ARBA00023015"/>
    </source>
</evidence>
<sequence>MQHTVLIVDDDPVQCRLMQGVCERAGYCVVTMQDGQLAIDLLRSSDGDRVGVVMLDLLMPNLSGMELLEELKRFRPELPVIVLTGQGGVDTVVKAMQAGAADFFVKPASPERVVVSLRHVLDVKHLRGEVKRLQRRHDGGLAFNDLLESSPSLAACAKMGEKAASSTIPILITGESGVGKEMFARAIQGCSARSGGPFVTVNCGALPENLVESILFGHEKGAFTGATSKHAGKFQEAHGGTIFLDEVGELPLEAQVKLLRVLQEGEVDPVGAKRPVKVDVRVISATNRNLETEVASGSFREDLFYRLNVFPIHLPPLRERKADIPELIKHFISKYNAEENREVRGVRHEVLEVLVDQDWPGNVRQLENTIFRAVVLSAGKWLCADDFPLLADAFEEAGIASGPPPAMDHDGPANTVDGETAALAYYDHDHDAAPVPLPFLDGDGHIRPLADIERDLIEMAIDLYKGQMSEVARRLGIGRSTLYRKVQEQNIEVKRAS</sequence>
<dbReference type="Pfam" id="PF02954">
    <property type="entry name" value="HTH_8"/>
    <property type="match status" value="1"/>
</dbReference>
<gene>
    <name evidence="20" type="ordered locus">PB2503_10804</name>
</gene>
<reference evidence="20 21" key="2">
    <citation type="journal article" date="2011" name="J. Bacteriol.">
        <title>Complete genome sequence of strain HTCC2503T of Parvularcula bermudensis, the type species of the order "Parvularculales" in the class Alphaproteobacteria.</title>
        <authorList>
            <person name="Oh H.M."/>
            <person name="Kang I."/>
            <person name="Vergin K.L."/>
            <person name="Kang D."/>
            <person name="Rhee K.H."/>
            <person name="Giovannoni S.J."/>
            <person name="Cho J.C."/>
        </authorList>
    </citation>
    <scope>NUCLEOTIDE SEQUENCE [LARGE SCALE GENOMIC DNA]</scope>
    <source>
        <strain evidence="21">ATCC BAA-594 / HTCC2503 / KCTC 12087</strain>
    </source>
</reference>
<evidence type="ECO:0000256" key="16">
    <source>
        <dbReference type="ARBA" id="ARBA00043886"/>
    </source>
</evidence>
<evidence type="ECO:0000256" key="13">
    <source>
        <dbReference type="ARBA" id="ARBA00023231"/>
    </source>
</evidence>
<feature type="domain" description="Response regulatory" evidence="19">
    <location>
        <begin position="4"/>
        <end position="121"/>
    </location>
</feature>
<dbReference type="PROSITE" id="PS00675">
    <property type="entry name" value="SIGMA54_INTERACT_1"/>
    <property type="match status" value="1"/>
</dbReference>
<dbReference type="InterPro" id="IPR003593">
    <property type="entry name" value="AAA+_ATPase"/>
</dbReference>
<proteinExistence type="predicted"/>
<name>E0THC2_PARBH</name>
<evidence type="ECO:0000256" key="2">
    <source>
        <dbReference type="ARBA" id="ARBA00019059"/>
    </source>
</evidence>
<keyword evidence="7" id="KW-0067">ATP-binding</keyword>
<dbReference type="InterPro" id="IPR011006">
    <property type="entry name" value="CheY-like_superfamily"/>
</dbReference>
<keyword evidence="5 17" id="KW-0597">Phosphoprotein</keyword>
<evidence type="ECO:0000256" key="4">
    <source>
        <dbReference type="ARBA" id="ARBA00022491"/>
    </source>
</evidence>
<dbReference type="PROSITE" id="PS00688">
    <property type="entry name" value="SIGMA54_INTERACT_3"/>
    <property type="match status" value="1"/>
</dbReference>
<evidence type="ECO:0000313" key="20">
    <source>
        <dbReference type="EMBL" id="ADM10212.1"/>
    </source>
</evidence>
<dbReference type="OrthoDB" id="9804019at2"/>
<dbReference type="Pfam" id="PF00158">
    <property type="entry name" value="Sigma54_activat"/>
    <property type="match status" value="1"/>
</dbReference>
<evidence type="ECO:0000259" key="19">
    <source>
        <dbReference type="PROSITE" id="PS50110"/>
    </source>
</evidence>
<keyword evidence="21" id="KW-1185">Reference proteome</keyword>
<dbReference type="HOGENOM" id="CLU_000445_0_6_5"/>
<dbReference type="SMART" id="SM00448">
    <property type="entry name" value="REC"/>
    <property type="match status" value="1"/>
</dbReference>
<dbReference type="InterPro" id="IPR009057">
    <property type="entry name" value="Homeodomain-like_sf"/>
</dbReference>
<dbReference type="Gene3D" id="3.40.50.2300">
    <property type="match status" value="1"/>
</dbReference>
<evidence type="ECO:0000256" key="14">
    <source>
        <dbReference type="ARBA" id="ARBA00029881"/>
    </source>
</evidence>
<dbReference type="SUPFAM" id="SSF52172">
    <property type="entry name" value="CheY-like"/>
    <property type="match status" value="1"/>
</dbReference>
<evidence type="ECO:0000313" key="21">
    <source>
        <dbReference type="Proteomes" id="UP000001302"/>
    </source>
</evidence>
<dbReference type="InterPro" id="IPR025943">
    <property type="entry name" value="Sigma_54_int_dom_ATP-bd_2"/>
</dbReference>
<keyword evidence="4" id="KW-0678">Repressor</keyword>
<evidence type="ECO:0000256" key="11">
    <source>
        <dbReference type="ARBA" id="ARBA00023159"/>
    </source>
</evidence>
<dbReference type="InterPro" id="IPR002078">
    <property type="entry name" value="Sigma_54_int"/>
</dbReference>
<dbReference type="eggNOG" id="COG2204">
    <property type="taxonomic scope" value="Bacteria"/>
</dbReference>
<dbReference type="PROSITE" id="PS50045">
    <property type="entry name" value="SIGMA54_INTERACT_4"/>
    <property type="match status" value="1"/>
</dbReference>
<dbReference type="GO" id="GO:0000160">
    <property type="term" value="P:phosphorelay signal transduction system"/>
    <property type="evidence" value="ECO:0007669"/>
    <property type="project" value="UniProtKB-KW"/>
</dbReference>
<dbReference type="InterPro" id="IPR001789">
    <property type="entry name" value="Sig_transdc_resp-reg_receiver"/>
</dbReference>
<dbReference type="GO" id="GO:0043565">
    <property type="term" value="F:sequence-specific DNA binding"/>
    <property type="evidence" value="ECO:0007669"/>
    <property type="project" value="InterPro"/>
</dbReference>
<dbReference type="PROSITE" id="PS00676">
    <property type="entry name" value="SIGMA54_INTERACT_2"/>
    <property type="match status" value="1"/>
</dbReference>
<feature type="modified residue" description="4-aspartylphosphate" evidence="17">
    <location>
        <position position="56"/>
    </location>
</feature>
<comment type="function">
    <text evidence="16">Member of the two-component regulatory system NtrB/NtrC, which controls expression of the nitrogen-regulated (ntr) genes in response to nitrogen limitation. Phosphorylated NtrC binds directly to DNA and stimulates the formation of open promoter-sigma54-RNA polymerase complexes.</text>
</comment>
<protein>
    <recommendedName>
        <fullName evidence="2">DNA-binding transcriptional regulator NtrC</fullName>
    </recommendedName>
    <alternativeName>
        <fullName evidence="14">Nitrogen regulation protein NR(I)</fullName>
    </alternativeName>
    <alternativeName>
        <fullName evidence="15">Nitrogen regulator I</fullName>
    </alternativeName>
</protein>
<dbReference type="KEGG" id="pbr:PB2503_10804"/>
<keyword evidence="3" id="KW-0963">Cytoplasm</keyword>
<dbReference type="FunFam" id="3.40.50.300:FF:000006">
    <property type="entry name" value="DNA-binding transcriptional regulator NtrC"/>
    <property type="match status" value="1"/>
</dbReference>
<dbReference type="Gene3D" id="1.10.10.60">
    <property type="entry name" value="Homeodomain-like"/>
    <property type="match status" value="1"/>
</dbReference>
<dbReference type="PANTHER" id="PTHR32071:SF95">
    <property type="entry name" value="DNA-BINDING TRANSCRIPTIONAL REGULATOR NTRC"/>
    <property type="match status" value="1"/>
</dbReference>
<dbReference type="PROSITE" id="PS50110">
    <property type="entry name" value="RESPONSE_REGULATORY"/>
    <property type="match status" value="1"/>
</dbReference>
<dbReference type="SUPFAM" id="SSF52540">
    <property type="entry name" value="P-loop containing nucleoside triphosphate hydrolases"/>
    <property type="match status" value="1"/>
</dbReference>
<dbReference type="PANTHER" id="PTHR32071">
    <property type="entry name" value="TRANSCRIPTIONAL REGULATORY PROTEIN"/>
    <property type="match status" value="1"/>
</dbReference>
<dbReference type="InterPro" id="IPR025944">
    <property type="entry name" value="Sigma_54_int_dom_CS"/>
</dbReference>
<keyword evidence="9" id="KW-0805">Transcription regulation</keyword>
<evidence type="ECO:0000256" key="15">
    <source>
        <dbReference type="ARBA" id="ARBA00031910"/>
    </source>
</evidence>
<dbReference type="InterPro" id="IPR025662">
    <property type="entry name" value="Sigma_54_int_dom_ATP-bd_1"/>
</dbReference>
<evidence type="ECO:0000256" key="12">
    <source>
        <dbReference type="ARBA" id="ARBA00023163"/>
    </source>
</evidence>
<dbReference type="Pfam" id="PF00072">
    <property type="entry name" value="Response_reg"/>
    <property type="match status" value="1"/>
</dbReference>
<dbReference type="InterPro" id="IPR058031">
    <property type="entry name" value="AAA_lid_NorR"/>
</dbReference>
<dbReference type="SMART" id="SM00382">
    <property type="entry name" value="AAA"/>
    <property type="match status" value="1"/>
</dbReference>
<dbReference type="Pfam" id="PF25601">
    <property type="entry name" value="AAA_lid_14"/>
    <property type="match status" value="1"/>
</dbReference>
<keyword evidence="8" id="KW-0902">Two-component regulatory system</keyword>
<dbReference type="Proteomes" id="UP000001302">
    <property type="component" value="Chromosome"/>
</dbReference>
<keyword evidence="10 20" id="KW-0238">DNA-binding</keyword>
<accession>E0THC2</accession>
<evidence type="ECO:0000259" key="18">
    <source>
        <dbReference type="PROSITE" id="PS50045"/>
    </source>
</evidence>
<dbReference type="AlphaFoldDB" id="E0THC2"/>
<dbReference type="GO" id="GO:0006355">
    <property type="term" value="P:regulation of DNA-templated transcription"/>
    <property type="evidence" value="ECO:0007669"/>
    <property type="project" value="InterPro"/>
</dbReference>
<keyword evidence="12" id="KW-0804">Transcription</keyword>
<organism evidence="20 21">
    <name type="scientific">Parvularcula bermudensis (strain ATCC BAA-594 / HTCC2503 / KCTC 12087)</name>
    <dbReference type="NCBI Taxonomy" id="314260"/>
    <lineage>
        <taxon>Bacteria</taxon>
        <taxon>Pseudomonadati</taxon>
        <taxon>Pseudomonadota</taxon>
        <taxon>Alphaproteobacteria</taxon>
        <taxon>Parvularculales</taxon>
        <taxon>Parvularculaceae</taxon>
        <taxon>Parvularcula</taxon>
    </lineage>
</organism>
<dbReference type="STRING" id="314260.PB2503_10804"/>
<dbReference type="GO" id="GO:0005737">
    <property type="term" value="C:cytoplasm"/>
    <property type="evidence" value="ECO:0007669"/>
    <property type="project" value="UniProtKB-SubCell"/>
</dbReference>
<dbReference type="InterPro" id="IPR002197">
    <property type="entry name" value="HTH_Fis"/>
</dbReference>
<evidence type="ECO:0000256" key="8">
    <source>
        <dbReference type="ARBA" id="ARBA00023012"/>
    </source>
</evidence>
<dbReference type="PRINTS" id="PR01590">
    <property type="entry name" value="HTHFIS"/>
</dbReference>
<dbReference type="GO" id="GO:0005524">
    <property type="term" value="F:ATP binding"/>
    <property type="evidence" value="ECO:0007669"/>
    <property type="project" value="UniProtKB-KW"/>
</dbReference>
<dbReference type="CDD" id="cd00009">
    <property type="entry name" value="AAA"/>
    <property type="match status" value="1"/>
</dbReference>
<keyword evidence="6" id="KW-0547">Nucleotide-binding</keyword>
<dbReference type="InterPro" id="IPR027417">
    <property type="entry name" value="P-loop_NTPase"/>
</dbReference>
<keyword evidence="13" id="KW-0535">Nitrogen fixation</keyword>